<evidence type="ECO:0000256" key="12">
    <source>
        <dbReference type="SAM" id="Phobius"/>
    </source>
</evidence>
<keyword evidence="8 12" id="KW-1133">Transmembrane helix</keyword>
<evidence type="ECO:0000256" key="9">
    <source>
        <dbReference type="ARBA" id="ARBA00023136"/>
    </source>
</evidence>
<dbReference type="InterPro" id="IPR023596">
    <property type="entry name" value="Peptidase_PrsW_arch/bac"/>
</dbReference>
<dbReference type="PIRSF" id="PIRSF016933">
    <property type="entry name" value="PrsW"/>
    <property type="match status" value="1"/>
</dbReference>
<comment type="similarity">
    <text evidence="2 11">Belongs to the protease PrsW family.</text>
</comment>
<dbReference type="AlphaFoldDB" id="A0A1D2YSH2"/>
<keyword evidence="4 11" id="KW-1003">Cell membrane</keyword>
<dbReference type="OrthoDB" id="5504276at2"/>
<evidence type="ECO:0000256" key="4">
    <source>
        <dbReference type="ARBA" id="ARBA00022475"/>
    </source>
</evidence>
<feature type="transmembrane region" description="Helical" evidence="12">
    <location>
        <begin position="33"/>
        <end position="50"/>
    </location>
</feature>
<keyword evidence="6 12" id="KW-0812">Transmembrane</keyword>
<dbReference type="GO" id="GO:0008233">
    <property type="term" value="F:peptidase activity"/>
    <property type="evidence" value="ECO:0007669"/>
    <property type="project" value="UniProtKB-KW"/>
</dbReference>
<dbReference type="PANTHER" id="PTHR36844:SF1">
    <property type="entry name" value="PROTEASE PRSW"/>
    <property type="match status" value="1"/>
</dbReference>
<evidence type="ECO:0000256" key="11">
    <source>
        <dbReference type="PIRNR" id="PIRNR016933"/>
    </source>
</evidence>
<comment type="caution">
    <text evidence="13">The sequence shown here is derived from an EMBL/GenBank/DDBJ whole genome shotgun (WGS) entry which is preliminary data.</text>
</comment>
<feature type="transmembrane region" description="Helical" evidence="12">
    <location>
        <begin position="6"/>
        <end position="21"/>
    </location>
</feature>
<evidence type="ECO:0000256" key="10">
    <source>
        <dbReference type="ARBA" id="ARBA00030345"/>
    </source>
</evidence>
<gene>
    <name evidence="13" type="ORF">BHF71_03840</name>
</gene>
<keyword evidence="9 11" id="KW-0472">Membrane</keyword>
<dbReference type="GO" id="GO:0006508">
    <property type="term" value="P:proteolysis"/>
    <property type="evidence" value="ECO:0007669"/>
    <property type="project" value="UniProtKB-KW"/>
</dbReference>
<evidence type="ECO:0000256" key="1">
    <source>
        <dbReference type="ARBA" id="ARBA00004651"/>
    </source>
</evidence>
<comment type="subcellular location">
    <subcellularLocation>
        <location evidence="1">Cell membrane</location>
        <topology evidence="1">Multi-pass membrane protein</topology>
    </subcellularLocation>
</comment>
<dbReference type="Pfam" id="PF13367">
    <property type="entry name" value="PrsW-protease"/>
    <property type="match status" value="1"/>
</dbReference>
<evidence type="ECO:0000256" key="2">
    <source>
        <dbReference type="ARBA" id="ARBA00009165"/>
    </source>
</evidence>
<dbReference type="EMBL" id="MIJF01000067">
    <property type="protein sequence ID" value="OEF97275.1"/>
    <property type="molecule type" value="Genomic_DNA"/>
</dbReference>
<feature type="transmembrane region" description="Helical" evidence="12">
    <location>
        <begin position="98"/>
        <end position="120"/>
    </location>
</feature>
<sequence length="224" mass="26121">MITVISGALAPSIALLSFIYLKDKYEFEPLKLIFKMFIIGAILVFPAYVLERMFQERFIEYQWYASILSIAIIEEFLKWFILYFMMYKHVEFNEPYDGVVYSVSVAIGFATLENIGYLIFNNAAPTFILLRALLPVSGHALFGIIMGYFLGLAKFKNIKQERLFLIISLILPALLHGVYNLILSQRFTEWFYLMLPFLVILWWYGLKKIKLASTLSPFREDKIS</sequence>
<dbReference type="NCBIfam" id="NF033739">
    <property type="entry name" value="intramemb_PrsW"/>
    <property type="match status" value="1"/>
</dbReference>
<evidence type="ECO:0000313" key="14">
    <source>
        <dbReference type="Proteomes" id="UP000243739"/>
    </source>
</evidence>
<evidence type="ECO:0000256" key="5">
    <source>
        <dbReference type="ARBA" id="ARBA00022670"/>
    </source>
</evidence>
<dbReference type="RefSeq" id="WP_069657488.1">
    <property type="nucleotide sequence ID" value="NZ_MIJF01000067.1"/>
</dbReference>
<keyword evidence="14" id="KW-1185">Reference proteome</keyword>
<organism evidence="13 14">
    <name type="scientific">Vulcanibacillus modesticaldus</name>
    <dbReference type="NCBI Taxonomy" id="337097"/>
    <lineage>
        <taxon>Bacteria</taxon>
        <taxon>Bacillati</taxon>
        <taxon>Bacillota</taxon>
        <taxon>Bacilli</taxon>
        <taxon>Bacillales</taxon>
        <taxon>Bacillaceae</taxon>
        <taxon>Vulcanibacillus</taxon>
    </lineage>
</organism>
<protein>
    <recommendedName>
        <fullName evidence="3 11">Protease PrsW</fullName>
        <ecNumber evidence="11">3.4.-.-</ecNumber>
    </recommendedName>
    <alternativeName>
        <fullName evidence="10 11">Protease responsible for activating sigma-W</fullName>
    </alternativeName>
</protein>
<feature type="transmembrane region" description="Helical" evidence="12">
    <location>
        <begin position="190"/>
        <end position="206"/>
    </location>
</feature>
<comment type="function">
    <text evidence="11">Involved in the degradation of specific anti-sigma factors.</text>
</comment>
<keyword evidence="7 11" id="KW-0378">Hydrolase</keyword>
<dbReference type="GO" id="GO:0005886">
    <property type="term" value="C:plasma membrane"/>
    <property type="evidence" value="ECO:0007669"/>
    <property type="project" value="UniProtKB-SubCell"/>
</dbReference>
<evidence type="ECO:0000256" key="7">
    <source>
        <dbReference type="ARBA" id="ARBA00022801"/>
    </source>
</evidence>
<dbReference type="PANTHER" id="PTHR36844">
    <property type="entry name" value="PROTEASE PRSW"/>
    <property type="match status" value="1"/>
</dbReference>
<feature type="transmembrane region" description="Helical" evidence="12">
    <location>
        <begin position="62"/>
        <end position="86"/>
    </location>
</feature>
<keyword evidence="5 11" id="KW-0645">Protease</keyword>
<dbReference type="EC" id="3.4.-.-" evidence="11"/>
<dbReference type="Proteomes" id="UP000243739">
    <property type="component" value="Unassembled WGS sequence"/>
</dbReference>
<name>A0A1D2YSH2_9BACI</name>
<reference evidence="13 14" key="1">
    <citation type="submission" date="2016-09" db="EMBL/GenBank/DDBJ databases">
        <title>Draft genome sequence for the type strain of Vulcanibacillus modesticaldus BR, a strictly anaerobic, moderately thermophilic, and nitrate-reducing bacterium from deep sea-hydrothermal vents of the Mid-Atlantic Ridge.</title>
        <authorList>
            <person name="Abin C.A."/>
            <person name="Hollibaugh J.T."/>
        </authorList>
    </citation>
    <scope>NUCLEOTIDE SEQUENCE [LARGE SCALE GENOMIC DNA]</scope>
    <source>
        <strain evidence="13 14">BR</strain>
    </source>
</reference>
<proteinExistence type="inferred from homology"/>
<evidence type="ECO:0000256" key="6">
    <source>
        <dbReference type="ARBA" id="ARBA00022692"/>
    </source>
</evidence>
<dbReference type="STRING" id="337097.BHF71_03840"/>
<feature type="transmembrane region" description="Helical" evidence="12">
    <location>
        <begin position="132"/>
        <end position="151"/>
    </location>
</feature>
<evidence type="ECO:0000256" key="8">
    <source>
        <dbReference type="ARBA" id="ARBA00022989"/>
    </source>
</evidence>
<accession>A0A1D2YSH2</accession>
<dbReference type="InterPro" id="IPR026898">
    <property type="entry name" value="PrsW"/>
</dbReference>
<evidence type="ECO:0000313" key="13">
    <source>
        <dbReference type="EMBL" id="OEF97275.1"/>
    </source>
</evidence>
<evidence type="ECO:0000256" key="3">
    <source>
        <dbReference type="ARBA" id="ARBA00018997"/>
    </source>
</evidence>
<feature type="transmembrane region" description="Helical" evidence="12">
    <location>
        <begin position="163"/>
        <end position="184"/>
    </location>
</feature>